<organism evidence="1">
    <name type="scientific">Mytilinidion resinicola</name>
    <dbReference type="NCBI Taxonomy" id="574789"/>
    <lineage>
        <taxon>Eukaryota</taxon>
        <taxon>Fungi</taxon>
        <taxon>Dikarya</taxon>
        <taxon>Ascomycota</taxon>
        <taxon>Pezizomycotina</taxon>
        <taxon>Dothideomycetes</taxon>
        <taxon>Pleosporomycetidae</taxon>
        <taxon>Mytilinidiales</taxon>
        <taxon>Mytilinidiaceae</taxon>
        <taxon>Mytilinidion</taxon>
    </lineage>
</organism>
<proteinExistence type="predicted"/>
<evidence type="ECO:0000313" key="3">
    <source>
        <dbReference type="RefSeq" id="XP_033573449.1"/>
    </source>
</evidence>
<accession>A0A6A6YEH5</accession>
<dbReference type="Proteomes" id="UP000504636">
    <property type="component" value="Unplaced"/>
</dbReference>
<sequence length="165" mass="18779">MFSPKRFQSQKLPDSLSFFLSMSHRHRHISTFRFPVFGSSQSFPEPNIHRAPLLVSQISAHKSHHSRFIFPLRRMPPSRTQHPCVLVNTTLSKCEDWIPYLAPALLVPCPHATGVFKLCSFPLAYDRAATVLVIWSAPMPAEMRENWAMGCIMILGRFVECVCGL</sequence>
<protein>
    <submittedName>
        <fullName evidence="1 3">Uncharacterized protein</fullName>
    </submittedName>
</protein>
<reference evidence="3" key="2">
    <citation type="submission" date="2020-04" db="EMBL/GenBank/DDBJ databases">
        <authorList>
            <consortium name="NCBI Genome Project"/>
        </authorList>
    </citation>
    <scope>NUCLEOTIDE SEQUENCE</scope>
    <source>
        <strain evidence="3">CBS 304.34</strain>
    </source>
</reference>
<dbReference type="RefSeq" id="XP_033573449.1">
    <property type="nucleotide sequence ID" value="XM_033729071.1"/>
</dbReference>
<name>A0A6A6YEH5_9PEZI</name>
<gene>
    <name evidence="1 3" type="ORF">BDZ99DRAFT_96004</name>
</gene>
<reference evidence="1 3" key="1">
    <citation type="journal article" date="2020" name="Stud. Mycol.">
        <title>101 Dothideomycetes genomes: a test case for predicting lifestyles and emergence of pathogens.</title>
        <authorList>
            <person name="Haridas S."/>
            <person name="Albert R."/>
            <person name="Binder M."/>
            <person name="Bloem J."/>
            <person name="Labutti K."/>
            <person name="Salamov A."/>
            <person name="Andreopoulos B."/>
            <person name="Baker S."/>
            <person name="Barry K."/>
            <person name="Bills G."/>
            <person name="Bluhm B."/>
            <person name="Cannon C."/>
            <person name="Castanera R."/>
            <person name="Culley D."/>
            <person name="Daum C."/>
            <person name="Ezra D."/>
            <person name="Gonzalez J."/>
            <person name="Henrissat B."/>
            <person name="Kuo A."/>
            <person name="Liang C."/>
            <person name="Lipzen A."/>
            <person name="Lutzoni F."/>
            <person name="Magnuson J."/>
            <person name="Mondo S."/>
            <person name="Nolan M."/>
            <person name="Ohm R."/>
            <person name="Pangilinan J."/>
            <person name="Park H.-J."/>
            <person name="Ramirez L."/>
            <person name="Alfaro M."/>
            <person name="Sun H."/>
            <person name="Tritt A."/>
            <person name="Yoshinaga Y."/>
            <person name="Zwiers L.-H."/>
            <person name="Turgeon B."/>
            <person name="Goodwin S."/>
            <person name="Spatafora J."/>
            <person name="Crous P."/>
            <person name="Grigoriev I."/>
        </authorList>
    </citation>
    <scope>NUCLEOTIDE SEQUENCE</scope>
    <source>
        <strain evidence="1 3">CBS 304.34</strain>
    </source>
</reference>
<reference evidence="3" key="3">
    <citation type="submission" date="2025-04" db="UniProtKB">
        <authorList>
            <consortium name="RefSeq"/>
        </authorList>
    </citation>
    <scope>IDENTIFICATION</scope>
    <source>
        <strain evidence="3">CBS 304.34</strain>
    </source>
</reference>
<dbReference type="AlphaFoldDB" id="A0A6A6YEH5"/>
<keyword evidence="2" id="KW-1185">Reference proteome</keyword>
<dbReference type="GeneID" id="54469964"/>
<evidence type="ECO:0000313" key="1">
    <source>
        <dbReference type="EMBL" id="KAF2806485.1"/>
    </source>
</evidence>
<dbReference type="EMBL" id="MU003707">
    <property type="protein sequence ID" value="KAF2806485.1"/>
    <property type="molecule type" value="Genomic_DNA"/>
</dbReference>
<evidence type="ECO:0000313" key="2">
    <source>
        <dbReference type="Proteomes" id="UP000504636"/>
    </source>
</evidence>